<gene>
    <name evidence="4" type="ORF">G5B17_01415</name>
</gene>
<dbReference type="SMART" id="SM00635">
    <property type="entry name" value="BID_2"/>
    <property type="match status" value="2"/>
</dbReference>
<proteinExistence type="predicted"/>
<dbReference type="InterPro" id="IPR026906">
    <property type="entry name" value="LRR_5"/>
</dbReference>
<feature type="signal peptide" evidence="2">
    <location>
        <begin position="1"/>
        <end position="21"/>
    </location>
</feature>
<dbReference type="InterPro" id="IPR008964">
    <property type="entry name" value="Invasin/intimin_cell_adhesion"/>
</dbReference>
<dbReference type="Pfam" id="PF22359">
    <property type="entry name" value="Big-like"/>
    <property type="match status" value="1"/>
</dbReference>
<dbReference type="PANTHER" id="PTHR45661">
    <property type="entry name" value="SURFACE ANTIGEN"/>
    <property type="match status" value="1"/>
</dbReference>
<dbReference type="SUPFAM" id="SSF49373">
    <property type="entry name" value="Invasin/intimin cell-adhesion fragments"/>
    <property type="match status" value="1"/>
</dbReference>
<dbReference type="EMBL" id="JAAITS010000003">
    <property type="protein sequence ID" value="NSG84119.1"/>
    <property type="molecule type" value="Genomic_DNA"/>
</dbReference>
<feature type="domain" description="BIG2" evidence="3">
    <location>
        <begin position="553"/>
        <end position="629"/>
    </location>
</feature>
<feature type="compositionally biased region" description="Acidic residues" evidence="1">
    <location>
        <begin position="65"/>
        <end position="76"/>
    </location>
</feature>
<dbReference type="Pfam" id="PF13306">
    <property type="entry name" value="LRR_5"/>
    <property type="match status" value="1"/>
</dbReference>
<feature type="region of interest" description="Disordered" evidence="1">
    <location>
        <begin position="48"/>
        <end position="90"/>
    </location>
</feature>
<reference evidence="4 5" key="1">
    <citation type="journal article" date="2020" name="Cell Host Microbe">
        <title>Functional and Genomic Variation between Human-Derived Isolates of Lachnospiraceae Reveals Inter- and Intra-Species Diversity.</title>
        <authorList>
            <person name="Sorbara M.T."/>
            <person name="Littmann E.R."/>
            <person name="Fontana E."/>
            <person name="Moody T.U."/>
            <person name="Kohout C.E."/>
            <person name="Gjonbalaj M."/>
            <person name="Eaton V."/>
            <person name="Seok R."/>
            <person name="Leiner I.M."/>
            <person name="Pamer E.G."/>
        </authorList>
    </citation>
    <scope>NUCLEOTIDE SEQUENCE [LARGE SCALE GENOMIC DNA]</scope>
    <source>
        <strain evidence="4 5">MSK.17.74</strain>
    </source>
</reference>
<evidence type="ECO:0000259" key="3">
    <source>
        <dbReference type="SMART" id="SM00635"/>
    </source>
</evidence>
<feature type="domain" description="BIG2" evidence="3">
    <location>
        <begin position="464"/>
        <end position="545"/>
    </location>
</feature>
<organism evidence="4 5">
    <name type="scientific">Blautia faecis</name>
    <dbReference type="NCBI Taxonomy" id="871665"/>
    <lineage>
        <taxon>Bacteria</taxon>
        <taxon>Bacillati</taxon>
        <taxon>Bacillota</taxon>
        <taxon>Clostridia</taxon>
        <taxon>Lachnospirales</taxon>
        <taxon>Lachnospiraceae</taxon>
        <taxon>Blautia</taxon>
    </lineage>
</organism>
<keyword evidence="5" id="KW-1185">Reference proteome</keyword>
<dbReference type="RefSeq" id="WP_173769146.1">
    <property type="nucleotide sequence ID" value="NZ_JAAITS010000003.1"/>
</dbReference>
<accession>A0ABX2H1T2</accession>
<protein>
    <submittedName>
        <fullName evidence="4">Leucine-rich repeat domain-containing protein</fullName>
    </submittedName>
</protein>
<dbReference type="Proteomes" id="UP001644719">
    <property type="component" value="Unassembled WGS sequence"/>
</dbReference>
<dbReference type="Gene3D" id="3.80.10.10">
    <property type="entry name" value="Ribonuclease Inhibitor"/>
    <property type="match status" value="2"/>
</dbReference>
<comment type="caution">
    <text evidence="4">The sequence shown here is derived from an EMBL/GenBank/DDBJ whole genome shotgun (WGS) entry which is preliminary data.</text>
</comment>
<evidence type="ECO:0000313" key="5">
    <source>
        <dbReference type="Proteomes" id="UP001644719"/>
    </source>
</evidence>
<evidence type="ECO:0000256" key="1">
    <source>
        <dbReference type="SAM" id="MobiDB-lite"/>
    </source>
</evidence>
<sequence length="631" mass="68017">MRNRRLALAAALLLAITSADGAALAVSGADFSSEEVAEAVFDEVENEGLDNQDEVQEQVQTPEMDQVEDQSSEDSFSDASGMEAAAEWQNEEAATADEALVFSDGEDTGITYTLSDDGKLVISGTGSIADDAFAGNTKITSVVISEGVTGIGSGAFTGCTNLTSVTIPEGVTTIDGMTFGNCTSLTSVTIPGTVTSIEVQAFWNCSSLTSITIPASVTSIGSGVFQGCTSLTSVKLSEGLTRIGDQTFGRCNALETIEIPASLTSIGNDAFKKCAKLRSIRCYANSSTWQPRYICDSNTTVYYSYNPNHTHSYKSHVIKMSGCTYSGSEEEICEFCGDYYTKETPALGHDWNRGETTEDASCESDGEKTYTCRRCGDKKKETIPATGHSWVRSWHEDATCTDDGVDEYTCRYCDTEKRTTIKATGHKFSAWAVTQEATVDEEEVQTRTCSACGEQETKITRDRLQPTMKLNQSSIVLKTGQKTKCLKVTGLAKGDFISTWSTDNWSIADVSVSSDGTCNITAGKTTGKTRIHIYLNSGYEKSVTVKVQKTAVKTTKIKGVPKTLKLKKNQKYSLKPVLKPVTSKEKITYKSSSSKVVKVDSKGRITAKKKGTAVITVKAGKKTVKCKVTVK</sequence>
<dbReference type="Gene3D" id="2.60.40.1080">
    <property type="match status" value="1"/>
</dbReference>
<feature type="chain" id="PRO_5046364793" evidence="2">
    <location>
        <begin position="22"/>
        <end position="631"/>
    </location>
</feature>
<dbReference type="PANTHER" id="PTHR45661:SF3">
    <property type="entry name" value="IG-LIKE DOMAIN-CONTAINING PROTEIN"/>
    <property type="match status" value="1"/>
</dbReference>
<evidence type="ECO:0000256" key="2">
    <source>
        <dbReference type="SAM" id="SignalP"/>
    </source>
</evidence>
<dbReference type="InterPro" id="IPR053139">
    <property type="entry name" value="Surface_bspA-like"/>
</dbReference>
<dbReference type="InterPro" id="IPR003343">
    <property type="entry name" value="Big_2"/>
</dbReference>
<dbReference type="InterPro" id="IPR032675">
    <property type="entry name" value="LRR_dom_sf"/>
</dbReference>
<evidence type="ECO:0000313" key="4">
    <source>
        <dbReference type="EMBL" id="NSG84119.1"/>
    </source>
</evidence>
<name>A0ABX2H1T2_9FIRM</name>
<dbReference type="SUPFAM" id="SSF52058">
    <property type="entry name" value="L domain-like"/>
    <property type="match status" value="1"/>
</dbReference>
<dbReference type="InterPro" id="IPR054604">
    <property type="entry name" value="SbsC_Big-like"/>
</dbReference>
<keyword evidence="2" id="KW-0732">Signal</keyword>